<evidence type="ECO:0000313" key="6">
    <source>
        <dbReference type="EMBL" id="CAF1190500.1"/>
    </source>
</evidence>
<dbReference type="PROSITE" id="PS50240">
    <property type="entry name" value="TRYPSIN_DOM"/>
    <property type="match status" value="1"/>
</dbReference>
<dbReference type="SMART" id="SM00020">
    <property type="entry name" value="Tryp_SPc"/>
    <property type="match status" value="1"/>
</dbReference>
<proteinExistence type="inferred from homology"/>
<dbReference type="InterPro" id="IPR043504">
    <property type="entry name" value="Peptidase_S1_PA_chymotrypsin"/>
</dbReference>
<evidence type="ECO:0000256" key="2">
    <source>
        <dbReference type="ARBA" id="ARBA00022801"/>
    </source>
</evidence>
<dbReference type="FunFam" id="2.40.10.10:FF:000002">
    <property type="entry name" value="Transmembrane protease serine"/>
    <property type="match status" value="1"/>
</dbReference>
<dbReference type="Pfam" id="PF00089">
    <property type="entry name" value="Trypsin"/>
    <property type="match status" value="1"/>
</dbReference>
<dbReference type="InterPro" id="IPR001254">
    <property type="entry name" value="Trypsin_dom"/>
</dbReference>
<keyword evidence="1" id="KW-0645">Protease</keyword>
<sequence length="321" mass="35697">MQPKFRIAGGVESSIGSWPWMISLRAQGVPQHLCGGSLIHRRFVLTAGHCTYLFLPWQYQVHIGLHYLNDTDHFVSPVKQIYRHPNYTSTVDFSQTIYDFAVLELERDTEELFETICLPFLPENLNINDEMNTTTLGWGMTSSNATSLSLTLQEVTLKLLNNSSPECTKTDQGPLIMDTSLQLCAGRLEGGYGTCGSDSGGPLMIQDPSDSRWYLIGITSYAWGCGLPRSPTVFLRVSAYLSWMMENIPELSDLEPTPSTATSIQLSFPVLPVIPSRVAISLPAGYRPNSIKFLSFYGYSHGYPSRYPPGIDQIRSNSSGF</sequence>
<evidence type="ECO:0000256" key="4">
    <source>
        <dbReference type="ARBA" id="ARBA00024195"/>
    </source>
</evidence>
<feature type="domain" description="Peptidase S1" evidence="5">
    <location>
        <begin position="7"/>
        <end position="249"/>
    </location>
</feature>
<dbReference type="InterPro" id="IPR009003">
    <property type="entry name" value="Peptidase_S1_PA"/>
</dbReference>
<reference evidence="6" key="1">
    <citation type="submission" date="2021-02" db="EMBL/GenBank/DDBJ databases">
        <authorList>
            <person name="Nowell W R."/>
        </authorList>
    </citation>
    <scope>NUCLEOTIDE SEQUENCE</scope>
</reference>
<dbReference type="PANTHER" id="PTHR24252">
    <property type="entry name" value="ACROSIN-RELATED"/>
    <property type="match status" value="1"/>
</dbReference>
<dbReference type="GO" id="GO:0004252">
    <property type="term" value="F:serine-type endopeptidase activity"/>
    <property type="evidence" value="ECO:0007669"/>
    <property type="project" value="InterPro"/>
</dbReference>
<accession>A0A814VQL7</accession>
<gene>
    <name evidence="6" type="ORF">EDS130_LOCUS24776</name>
    <name evidence="7" type="ORF">XAT740_LOCUS35469</name>
</gene>
<dbReference type="InterPro" id="IPR001314">
    <property type="entry name" value="Peptidase_S1A"/>
</dbReference>
<dbReference type="EMBL" id="CAJNOR010003554">
    <property type="protein sequence ID" value="CAF1425297.1"/>
    <property type="molecule type" value="Genomic_DNA"/>
</dbReference>
<keyword evidence="3" id="KW-1015">Disulfide bond</keyword>
<name>A0A814VQL7_ADIRI</name>
<comment type="similarity">
    <text evidence="4">Belongs to the peptidase S1 family. CLIP subfamily.</text>
</comment>
<dbReference type="AlphaFoldDB" id="A0A814VQL7"/>
<evidence type="ECO:0000256" key="1">
    <source>
        <dbReference type="ARBA" id="ARBA00022670"/>
    </source>
</evidence>
<dbReference type="InterPro" id="IPR018114">
    <property type="entry name" value="TRYPSIN_HIS"/>
</dbReference>
<evidence type="ECO:0000313" key="8">
    <source>
        <dbReference type="Proteomes" id="UP000663828"/>
    </source>
</evidence>
<evidence type="ECO:0000313" key="9">
    <source>
        <dbReference type="Proteomes" id="UP000663852"/>
    </source>
</evidence>
<dbReference type="OrthoDB" id="10051896at2759"/>
<evidence type="ECO:0000259" key="5">
    <source>
        <dbReference type="PROSITE" id="PS50240"/>
    </source>
</evidence>
<dbReference type="GO" id="GO:0006508">
    <property type="term" value="P:proteolysis"/>
    <property type="evidence" value="ECO:0007669"/>
    <property type="project" value="UniProtKB-KW"/>
</dbReference>
<dbReference type="SUPFAM" id="SSF50494">
    <property type="entry name" value="Trypsin-like serine proteases"/>
    <property type="match status" value="1"/>
</dbReference>
<dbReference type="Proteomes" id="UP000663852">
    <property type="component" value="Unassembled WGS sequence"/>
</dbReference>
<comment type="caution">
    <text evidence="6">The sequence shown here is derived from an EMBL/GenBank/DDBJ whole genome shotgun (WGS) entry which is preliminary data.</text>
</comment>
<dbReference type="EMBL" id="CAJNOJ010000142">
    <property type="protein sequence ID" value="CAF1190500.1"/>
    <property type="molecule type" value="Genomic_DNA"/>
</dbReference>
<evidence type="ECO:0000256" key="3">
    <source>
        <dbReference type="ARBA" id="ARBA00023157"/>
    </source>
</evidence>
<evidence type="ECO:0000313" key="7">
    <source>
        <dbReference type="EMBL" id="CAF1425297.1"/>
    </source>
</evidence>
<dbReference type="CDD" id="cd00190">
    <property type="entry name" value="Tryp_SPc"/>
    <property type="match status" value="1"/>
</dbReference>
<dbReference type="PRINTS" id="PR00722">
    <property type="entry name" value="CHYMOTRYPSIN"/>
</dbReference>
<dbReference type="Gene3D" id="2.40.10.10">
    <property type="entry name" value="Trypsin-like serine proteases"/>
    <property type="match status" value="1"/>
</dbReference>
<keyword evidence="8" id="KW-1185">Reference proteome</keyword>
<organism evidence="6 9">
    <name type="scientific">Adineta ricciae</name>
    <name type="common">Rotifer</name>
    <dbReference type="NCBI Taxonomy" id="249248"/>
    <lineage>
        <taxon>Eukaryota</taxon>
        <taxon>Metazoa</taxon>
        <taxon>Spiralia</taxon>
        <taxon>Gnathifera</taxon>
        <taxon>Rotifera</taxon>
        <taxon>Eurotatoria</taxon>
        <taxon>Bdelloidea</taxon>
        <taxon>Adinetida</taxon>
        <taxon>Adinetidae</taxon>
        <taxon>Adineta</taxon>
    </lineage>
</organism>
<keyword evidence="2" id="KW-0378">Hydrolase</keyword>
<protein>
    <recommendedName>
        <fullName evidence="5">Peptidase S1 domain-containing protein</fullName>
    </recommendedName>
</protein>
<dbReference type="Proteomes" id="UP000663828">
    <property type="component" value="Unassembled WGS sequence"/>
</dbReference>
<dbReference type="PANTHER" id="PTHR24252:SF17">
    <property type="entry name" value="SUPPRESSOR OF TUMORIGENICITY 14 PROTEIN HOMOLOG-RELATED"/>
    <property type="match status" value="1"/>
</dbReference>
<dbReference type="PROSITE" id="PS00134">
    <property type="entry name" value="TRYPSIN_HIS"/>
    <property type="match status" value="1"/>
</dbReference>